<dbReference type="STRING" id="90262.A0A1X2II15"/>
<dbReference type="InterPro" id="IPR001680">
    <property type="entry name" value="WD40_rpt"/>
</dbReference>
<dbReference type="InterPro" id="IPR015943">
    <property type="entry name" value="WD40/YVTN_repeat-like_dom_sf"/>
</dbReference>
<dbReference type="GO" id="GO:0045943">
    <property type="term" value="P:positive regulation of transcription by RNA polymerase I"/>
    <property type="evidence" value="ECO:0007669"/>
    <property type="project" value="TreeGrafter"/>
</dbReference>
<accession>A0A1X2II15</accession>
<keyword evidence="3 6" id="KW-0853">WD repeat</keyword>
<feature type="repeat" description="WD" evidence="6">
    <location>
        <begin position="243"/>
        <end position="284"/>
    </location>
</feature>
<evidence type="ECO:0000256" key="5">
    <source>
        <dbReference type="ARBA" id="ARBA00023242"/>
    </source>
</evidence>
<dbReference type="Pfam" id="PF00400">
    <property type="entry name" value="WD40"/>
    <property type="match status" value="3"/>
</dbReference>
<comment type="caution">
    <text evidence="8">The sequence shown here is derived from an EMBL/GenBank/DDBJ whole genome shotgun (WGS) entry which is preliminary data.</text>
</comment>
<dbReference type="PANTHER" id="PTHR19924">
    <property type="entry name" value="UTP15 U3 SMALL NUCLEOLAR RNA-ASSOCIATED PROTEIN 15 FAMILY MEMBER"/>
    <property type="match status" value="1"/>
</dbReference>
<gene>
    <name evidence="8" type="ORF">BCR42DRAFT_490896</name>
</gene>
<dbReference type="FunFam" id="2.130.10.10:FF:001192">
    <property type="entry name" value="Protein SLOW WALKER 1"/>
    <property type="match status" value="1"/>
</dbReference>
<comment type="subcellular location">
    <subcellularLocation>
        <location evidence="1">Nucleus</location>
        <location evidence="1">Nucleolus</location>
    </subcellularLocation>
</comment>
<evidence type="ECO:0000313" key="8">
    <source>
        <dbReference type="EMBL" id="ORZ16950.1"/>
    </source>
</evidence>
<dbReference type="AlphaFoldDB" id="A0A1X2II15"/>
<dbReference type="InterPro" id="IPR036322">
    <property type="entry name" value="WD40_repeat_dom_sf"/>
</dbReference>
<dbReference type="SUPFAM" id="SSF50978">
    <property type="entry name" value="WD40 repeat-like"/>
    <property type="match status" value="1"/>
</dbReference>
<dbReference type="EMBL" id="MCGE01000010">
    <property type="protein sequence ID" value="ORZ16950.1"/>
    <property type="molecule type" value="Genomic_DNA"/>
</dbReference>
<proteinExistence type="predicted"/>
<dbReference type="GO" id="GO:0006364">
    <property type="term" value="P:rRNA processing"/>
    <property type="evidence" value="ECO:0007669"/>
    <property type="project" value="UniProtKB-KW"/>
</dbReference>
<organism evidence="8 9">
    <name type="scientific">Absidia repens</name>
    <dbReference type="NCBI Taxonomy" id="90262"/>
    <lineage>
        <taxon>Eukaryota</taxon>
        <taxon>Fungi</taxon>
        <taxon>Fungi incertae sedis</taxon>
        <taxon>Mucoromycota</taxon>
        <taxon>Mucoromycotina</taxon>
        <taxon>Mucoromycetes</taxon>
        <taxon>Mucorales</taxon>
        <taxon>Cunninghamellaceae</taxon>
        <taxon>Absidia</taxon>
    </lineage>
</organism>
<dbReference type="OrthoDB" id="431715at2759"/>
<evidence type="ECO:0000256" key="2">
    <source>
        <dbReference type="ARBA" id="ARBA00022552"/>
    </source>
</evidence>
<dbReference type="Proteomes" id="UP000193560">
    <property type="component" value="Unassembled WGS sequence"/>
</dbReference>
<feature type="repeat" description="WD" evidence="6">
    <location>
        <begin position="117"/>
        <end position="158"/>
    </location>
</feature>
<evidence type="ECO:0000256" key="6">
    <source>
        <dbReference type="PROSITE-ProRule" id="PRU00221"/>
    </source>
</evidence>
<dbReference type="SMART" id="SM00320">
    <property type="entry name" value="WD40"/>
    <property type="match status" value="6"/>
</dbReference>
<dbReference type="GO" id="GO:0005730">
    <property type="term" value="C:nucleolus"/>
    <property type="evidence" value="ECO:0007669"/>
    <property type="project" value="UniProtKB-SubCell"/>
</dbReference>
<feature type="repeat" description="WD" evidence="6">
    <location>
        <begin position="159"/>
        <end position="201"/>
    </location>
</feature>
<dbReference type="Pfam" id="PF09384">
    <property type="entry name" value="UTP15_C"/>
    <property type="match status" value="1"/>
</dbReference>
<evidence type="ECO:0000259" key="7">
    <source>
        <dbReference type="Pfam" id="PF09384"/>
    </source>
</evidence>
<dbReference type="InterPro" id="IPR018983">
    <property type="entry name" value="U3_snoRNA-assocProt_15_C"/>
</dbReference>
<evidence type="ECO:0000256" key="3">
    <source>
        <dbReference type="ARBA" id="ARBA00022574"/>
    </source>
</evidence>
<feature type="domain" description="U3 small nucleolar RNA-associated protein 15 C-terminal" evidence="7">
    <location>
        <begin position="409"/>
        <end position="547"/>
    </location>
</feature>
<sequence>MDYQKIVVKKYPKVPSKQSGEGKYWKRFKSPILIKEYASIPSIYFSPVAPHDFALASSTRVQIYSSKTHQPKKTISRFKDLAYSACFRHDGKLLVAGDATGLVQLFDVNSRAILRTFREHSMPVHVTKFSNNKTNIMSASDDKTVRIWDIPTETSVNVFEGHDDYVRSGVVSDDNPNLVLTGAYDQTVKLWDMRQNECVMTIQHGAPVESLLMYPGGGAIVSAGGPTLKVWDLLSGGRCLHTLSNHQKTVTSLAFNNTATRILTGSLDQHVKIYNVEDYKVVHSMKYPAPILSVGISPDDTHIAVGMANGLLSIRQRQVGAAEKAARAQNQQFMQGGAYKYFMQQPGGSGSTAAMANGMGSTSAASASALSASASALAINGVMGSAKATSSLQSGGKKTAATTAASLANTDFTVEKTRRIHLAKYDKYLRKFEFTRALDEVLKNSNPNIVIALIQELIHRDALSNAISGRDDVALETLVHFLIRHIHNPRYTNVLVDVSEILLDIYHKVFGESPMFDKLIAQLRQKVASEVKLQKDILQVVASLDMLFARSVMTSTASSSA</sequence>
<dbReference type="PANTHER" id="PTHR19924:SF26">
    <property type="entry name" value="U3 SMALL NUCLEOLAR RNA-ASSOCIATED PROTEIN 15 HOMOLOG"/>
    <property type="match status" value="1"/>
</dbReference>
<evidence type="ECO:0000256" key="4">
    <source>
        <dbReference type="ARBA" id="ARBA00022737"/>
    </source>
</evidence>
<keyword evidence="5" id="KW-0539">Nucleus</keyword>
<keyword evidence="2" id="KW-0698">rRNA processing</keyword>
<keyword evidence="4" id="KW-0677">Repeat</keyword>
<evidence type="ECO:0000256" key="1">
    <source>
        <dbReference type="ARBA" id="ARBA00004604"/>
    </source>
</evidence>
<dbReference type="InterPro" id="IPR020472">
    <property type="entry name" value="WD40_PAC1"/>
</dbReference>
<dbReference type="PRINTS" id="PR00320">
    <property type="entry name" value="GPROTEINBRPT"/>
</dbReference>
<dbReference type="CDD" id="cd00200">
    <property type="entry name" value="WD40"/>
    <property type="match status" value="1"/>
</dbReference>
<keyword evidence="9" id="KW-1185">Reference proteome</keyword>
<dbReference type="PROSITE" id="PS50294">
    <property type="entry name" value="WD_REPEATS_REGION"/>
    <property type="match status" value="3"/>
</dbReference>
<dbReference type="PROSITE" id="PS50082">
    <property type="entry name" value="WD_REPEATS_2"/>
    <property type="match status" value="3"/>
</dbReference>
<dbReference type="PROSITE" id="PS00678">
    <property type="entry name" value="WD_REPEATS_1"/>
    <property type="match status" value="2"/>
</dbReference>
<dbReference type="InterPro" id="IPR019775">
    <property type="entry name" value="WD40_repeat_CS"/>
</dbReference>
<dbReference type="Gene3D" id="2.130.10.10">
    <property type="entry name" value="YVTN repeat-like/Quinoprotein amine dehydrogenase"/>
    <property type="match status" value="2"/>
</dbReference>
<evidence type="ECO:0000313" key="9">
    <source>
        <dbReference type="Proteomes" id="UP000193560"/>
    </source>
</evidence>
<reference evidence="8 9" key="1">
    <citation type="submission" date="2016-07" db="EMBL/GenBank/DDBJ databases">
        <title>Pervasive Adenine N6-methylation of Active Genes in Fungi.</title>
        <authorList>
            <consortium name="DOE Joint Genome Institute"/>
            <person name="Mondo S.J."/>
            <person name="Dannebaum R.O."/>
            <person name="Kuo R.C."/>
            <person name="Labutti K."/>
            <person name="Haridas S."/>
            <person name="Kuo A."/>
            <person name="Salamov A."/>
            <person name="Ahrendt S.R."/>
            <person name="Lipzen A."/>
            <person name="Sullivan W."/>
            <person name="Andreopoulos W.B."/>
            <person name="Clum A."/>
            <person name="Lindquist E."/>
            <person name="Daum C."/>
            <person name="Ramamoorthy G.K."/>
            <person name="Gryganskyi A."/>
            <person name="Culley D."/>
            <person name="Magnuson J.K."/>
            <person name="James T.Y."/>
            <person name="O'Malley M.A."/>
            <person name="Stajich J.E."/>
            <person name="Spatafora J.W."/>
            <person name="Visel A."/>
            <person name="Grigoriev I.V."/>
        </authorList>
    </citation>
    <scope>NUCLEOTIDE SEQUENCE [LARGE SCALE GENOMIC DNA]</scope>
    <source>
        <strain evidence="8 9">NRRL 1336</strain>
    </source>
</reference>
<name>A0A1X2II15_9FUNG</name>
<protein>
    <submittedName>
        <fullName evidence="8">WD40-repeat-containing domain protein</fullName>
    </submittedName>
</protein>